<proteinExistence type="predicted"/>
<keyword evidence="3" id="KW-1185">Reference proteome</keyword>
<feature type="compositionally biased region" description="Polar residues" evidence="1">
    <location>
        <begin position="108"/>
        <end position="127"/>
    </location>
</feature>
<reference evidence="2 3" key="1">
    <citation type="journal article" date="2022" name="Nat. Genet.">
        <title>Improved pea reference genome and pan-genome highlight genomic features and evolutionary characteristics.</title>
        <authorList>
            <person name="Yang T."/>
            <person name="Liu R."/>
            <person name="Luo Y."/>
            <person name="Hu S."/>
            <person name="Wang D."/>
            <person name="Wang C."/>
            <person name="Pandey M.K."/>
            <person name="Ge S."/>
            <person name="Xu Q."/>
            <person name="Li N."/>
            <person name="Li G."/>
            <person name="Huang Y."/>
            <person name="Saxena R.K."/>
            <person name="Ji Y."/>
            <person name="Li M."/>
            <person name="Yan X."/>
            <person name="He Y."/>
            <person name="Liu Y."/>
            <person name="Wang X."/>
            <person name="Xiang C."/>
            <person name="Varshney R.K."/>
            <person name="Ding H."/>
            <person name="Gao S."/>
            <person name="Zong X."/>
        </authorList>
    </citation>
    <scope>NUCLEOTIDE SEQUENCE [LARGE SCALE GENOMIC DNA]</scope>
    <source>
        <strain evidence="2 3">cv. Zhongwan 6</strain>
    </source>
</reference>
<evidence type="ECO:0000313" key="2">
    <source>
        <dbReference type="EMBL" id="KAI5391049.1"/>
    </source>
</evidence>
<protein>
    <submittedName>
        <fullName evidence="2">Uncharacterized protein</fullName>
    </submittedName>
</protein>
<dbReference type="EMBL" id="JAMSHJ010000007">
    <property type="protein sequence ID" value="KAI5391049.1"/>
    <property type="molecule type" value="Genomic_DNA"/>
</dbReference>
<gene>
    <name evidence="2" type="ORF">KIW84_076060</name>
</gene>
<sequence length="281" mass="30833">MNEVRAAVTISKDQIVSSITQVDQTIDQVQVAGEEALKIASPAFSEASRKAQEALQSSGVDTQPVFTAAKTVEDAAQQTTKVIEGAKPIASFEPKPAQLRLRKAEGSASRNYQSNYKDHLYSSSSPSIKPAKRIDNGFTARNHSSHNVNEDCSEPSIRSNSWKCRCNPQHIKLNRGTVGINHQTDHPAITVHFRITKHGKQHGNDNKRPVKRNTLKSSNGDVPKNIPKQCFSPRSCCVLVVLSRNSSPFMWEAESNSCDVGSAERSIGTQNHTKAISFLSR</sequence>
<dbReference type="Gramene" id="Psat07G0606000-T1">
    <property type="protein sequence ID" value="KAI5391049.1"/>
    <property type="gene ID" value="KIW84_076060"/>
</dbReference>
<accession>A0A9D4VVH0</accession>
<evidence type="ECO:0000313" key="3">
    <source>
        <dbReference type="Proteomes" id="UP001058974"/>
    </source>
</evidence>
<organism evidence="2 3">
    <name type="scientific">Pisum sativum</name>
    <name type="common">Garden pea</name>
    <name type="synonym">Lathyrus oleraceus</name>
    <dbReference type="NCBI Taxonomy" id="3888"/>
    <lineage>
        <taxon>Eukaryota</taxon>
        <taxon>Viridiplantae</taxon>
        <taxon>Streptophyta</taxon>
        <taxon>Embryophyta</taxon>
        <taxon>Tracheophyta</taxon>
        <taxon>Spermatophyta</taxon>
        <taxon>Magnoliopsida</taxon>
        <taxon>eudicotyledons</taxon>
        <taxon>Gunneridae</taxon>
        <taxon>Pentapetalae</taxon>
        <taxon>rosids</taxon>
        <taxon>fabids</taxon>
        <taxon>Fabales</taxon>
        <taxon>Fabaceae</taxon>
        <taxon>Papilionoideae</taxon>
        <taxon>50 kb inversion clade</taxon>
        <taxon>NPAAA clade</taxon>
        <taxon>Hologalegina</taxon>
        <taxon>IRL clade</taxon>
        <taxon>Fabeae</taxon>
        <taxon>Lathyrus</taxon>
    </lineage>
</organism>
<dbReference type="AlphaFoldDB" id="A0A9D4VVH0"/>
<feature type="region of interest" description="Disordered" evidence="1">
    <location>
        <begin position="106"/>
        <end position="129"/>
    </location>
</feature>
<feature type="region of interest" description="Disordered" evidence="1">
    <location>
        <begin position="198"/>
        <end position="224"/>
    </location>
</feature>
<evidence type="ECO:0000256" key="1">
    <source>
        <dbReference type="SAM" id="MobiDB-lite"/>
    </source>
</evidence>
<name>A0A9D4VVH0_PEA</name>
<dbReference type="Proteomes" id="UP001058974">
    <property type="component" value="Chromosome 7"/>
</dbReference>
<comment type="caution">
    <text evidence="2">The sequence shown here is derived from an EMBL/GenBank/DDBJ whole genome shotgun (WGS) entry which is preliminary data.</text>
</comment>